<evidence type="ECO:0000256" key="6">
    <source>
        <dbReference type="SAM" id="Phobius"/>
    </source>
</evidence>
<accession>A0A8G0LC19</accession>
<feature type="transmembrane region" description="Helical" evidence="6">
    <location>
        <begin position="238"/>
        <end position="258"/>
    </location>
</feature>
<dbReference type="CDD" id="cd11482">
    <property type="entry name" value="SLC-NCS1sbd_NRT1-like"/>
    <property type="match status" value="1"/>
</dbReference>
<feature type="transmembrane region" description="Helical" evidence="6">
    <location>
        <begin position="332"/>
        <end position="352"/>
    </location>
</feature>
<feature type="transmembrane region" description="Helical" evidence="6">
    <location>
        <begin position="173"/>
        <end position="190"/>
    </location>
</feature>
<feature type="transmembrane region" description="Helical" evidence="6">
    <location>
        <begin position="279"/>
        <end position="300"/>
    </location>
</feature>
<feature type="transmembrane region" description="Helical" evidence="6">
    <location>
        <begin position="426"/>
        <end position="443"/>
    </location>
</feature>
<evidence type="ECO:0000256" key="2">
    <source>
        <dbReference type="ARBA" id="ARBA00008974"/>
    </source>
</evidence>
<keyword evidence="3 6" id="KW-0812">Transmembrane</keyword>
<protein>
    <submittedName>
        <fullName evidence="7">Nicotinamide riboside transporter 1</fullName>
    </submittedName>
</protein>
<keyword evidence="5 6" id="KW-0472">Membrane</keyword>
<dbReference type="GO" id="GO:0005886">
    <property type="term" value="C:plasma membrane"/>
    <property type="evidence" value="ECO:0007669"/>
    <property type="project" value="TreeGrafter"/>
</dbReference>
<feature type="transmembrane region" description="Helical" evidence="6">
    <location>
        <begin position="306"/>
        <end position="325"/>
    </location>
</feature>
<proteinExistence type="inferred from homology"/>
<feature type="transmembrane region" description="Helical" evidence="6">
    <location>
        <begin position="78"/>
        <end position="97"/>
    </location>
</feature>
<evidence type="ECO:0000313" key="7">
    <source>
        <dbReference type="EMBL" id="QYS97962.1"/>
    </source>
</evidence>
<evidence type="ECO:0000313" key="8">
    <source>
        <dbReference type="Proteomes" id="UP000826661"/>
    </source>
</evidence>
<dbReference type="Gene3D" id="1.10.4160.10">
    <property type="entry name" value="Hydantoin permease"/>
    <property type="match status" value="1"/>
</dbReference>
<evidence type="ECO:0000256" key="3">
    <source>
        <dbReference type="ARBA" id="ARBA00022692"/>
    </source>
</evidence>
<dbReference type="GO" id="GO:0015205">
    <property type="term" value="F:nucleobase transmembrane transporter activity"/>
    <property type="evidence" value="ECO:0007669"/>
    <property type="project" value="TreeGrafter"/>
</dbReference>
<dbReference type="PANTHER" id="PTHR30618">
    <property type="entry name" value="NCS1 FAMILY PURINE/PYRIMIDINE TRANSPORTER"/>
    <property type="match status" value="1"/>
</dbReference>
<keyword evidence="8" id="KW-1185">Reference proteome</keyword>
<comment type="subcellular location">
    <subcellularLocation>
        <location evidence="1">Membrane</location>
        <topology evidence="1">Multi-pass membrane protein</topology>
    </subcellularLocation>
</comment>
<dbReference type="AlphaFoldDB" id="A0A8G0LC19"/>
<dbReference type="InterPro" id="IPR001248">
    <property type="entry name" value="Pur-cyt_permease"/>
</dbReference>
<evidence type="ECO:0000256" key="5">
    <source>
        <dbReference type="ARBA" id="ARBA00023136"/>
    </source>
</evidence>
<evidence type="ECO:0000256" key="1">
    <source>
        <dbReference type="ARBA" id="ARBA00004141"/>
    </source>
</evidence>
<feature type="transmembrane region" description="Helical" evidence="6">
    <location>
        <begin position="479"/>
        <end position="499"/>
    </location>
</feature>
<organism evidence="7 8">
    <name type="scientific">Trichoderma simmonsii</name>
    <dbReference type="NCBI Taxonomy" id="1491479"/>
    <lineage>
        <taxon>Eukaryota</taxon>
        <taxon>Fungi</taxon>
        <taxon>Dikarya</taxon>
        <taxon>Ascomycota</taxon>
        <taxon>Pezizomycotina</taxon>
        <taxon>Sordariomycetes</taxon>
        <taxon>Hypocreomycetidae</taxon>
        <taxon>Hypocreales</taxon>
        <taxon>Hypocreaceae</taxon>
        <taxon>Trichoderma</taxon>
    </lineage>
</organism>
<comment type="similarity">
    <text evidence="2">Belongs to the purine-cytosine permease (2.A.39) family.</text>
</comment>
<feature type="transmembrane region" description="Helical" evidence="6">
    <location>
        <begin position="117"/>
        <end position="135"/>
    </location>
</feature>
<feature type="transmembrane region" description="Helical" evidence="6">
    <location>
        <begin position="372"/>
        <end position="405"/>
    </location>
</feature>
<feature type="transmembrane region" description="Helical" evidence="6">
    <location>
        <begin position="47"/>
        <end position="71"/>
    </location>
</feature>
<name>A0A8G0LC19_9HYPO</name>
<evidence type="ECO:0000256" key="4">
    <source>
        <dbReference type="ARBA" id="ARBA00022989"/>
    </source>
</evidence>
<dbReference type="Pfam" id="PF02133">
    <property type="entry name" value="Transp_cyt_pur"/>
    <property type="match status" value="1"/>
</dbReference>
<feature type="transmembrane region" description="Helical" evidence="6">
    <location>
        <begin position="142"/>
        <end position="158"/>
    </location>
</feature>
<sequence length="555" mass="60770">MGKTSHLVSSILRLRLRNASAESNAWINEDIRPLPPSRRKWTSSTYLGWWAIWMMGLSNFQIGSSMVAIGLSVWQTMIVIILGRILIAGTAVLNGHVGAEWHIGFPVFSRVLWGMRGSYMAILLRILLGLVGFAVQSWNGGLCVSGVLSAIFPSYFHLPNTIPESSHVTTSEIVGWIVFLALCVPLIFIRPERAPRVMVVMNGLTLITLLAILIWALVTASGAGPLLSQSSQIPAGSTLGWTMLGGINNVIGSVAPALMSQSDFSRFARRPRDQIWGQVTSFVLLGSIMPLFGCLVSSATERIYGVAIWNPPILIITWLTSGYTARARAAAVFAGMGLTISQLAVVVVDNAYAVGIDLSALFPTFLNIRRGAYLGLALGMAFCPWELLSTATIFLTVISSFTVFFGPICGSQVCEYFLVRRRRIKLSDLYIARPGAIYFYSYGFNWRAYASWVVGWAPLFPGLLHAIKPTISVAPGAANLYNLSFIVGFWISFIVHYMLNAISPPQGLGEVDAIDLFGTFTPEEILTLGIETRPRLDDESQESSIEYIQDRVLKG</sequence>
<gene>
    <name evidence="7" type="ORF">H0G86_005164</name>
</gene>
<reference evidence="7 8" key="1">
    <citation type="journal article" date="2021" name="BMC Genomics">
        <title>Telomere-to-telomere genome assembly of asparaginase-producing Trichoderma simmonsii.</title>
        <authorList>
            <person name="Chung D."/>
            <person name="Kwon Y.M."/>
            <person name="Yang Y."/>
        </authorList>
    </citation>
    <scope>NUCLEOTIDE SEQUENCE [LARGE SCALE GENOMIC DNA]</scope>
    <source>
        <strain evidence="7 8">GH-Sj1</strain>
    </source>
</reference>
<keyword evidence="4 6" id="KW-1133">Transmembrane helix</keyword>
<dbReference type="EMBL" id="CP075866">
    <property type="protein sequence ID" value="QYS97962.1"/>
    <property type="molecule type" value="Genomic_DNA"/>
</dbReference>
<dbReference type="Proteomes" id="UP000826661">
    <property type="component" value="Chromosome III"/>
</dbReference>
<dbReference type="PANTHER" id="PTHR30618:SF4">
    <property type="entry name" value="ALLANTOIN PERMEASE"/>
    <property type="match status" value="1"/>
</dbReference>
<feature type="transmembrane region" description="Helical" evidence="6">
    <location>
        <begin position="197"/>
        <end position="218"/>
    </location>
</feature>
<dbReference type="InterPro" id="IPR045225">
    <property type="entry name" value="Uracil/uridine/allantoin_perm"/>
</dbReference>